<dbReference type="EMBL" id="JAQQXP010000001">
    <property type="protein sequence ID" value="MDC8830770.1"/>
    <property type="molecule type" value="Genomic_DNA"/>
</dbReference>
<dbReference type="InterPro" id="IPR023210">
    <property type="entry name" value="NADP_OxRdtase_dom"/>
</dbReference>
<sequence>MSAQRIKSRILGSSALKVSEVGLGCWQLGGDFGPIDEQTAMAVLTQAVDDGITFFDTADVYGGGQSESYLGKVLSDIAPDAVIATKYGRGEGTYPDGYSLTDLRDAVKRAQDRLQRDRLDLLQLHCIPKHVLSHGAIFDWLREVQQEGHISHFGASVETLEEAHICLQHDDVASLQIIFNLMRQRPVTELFDKALEKKVGIIVRLPLASGMLTGKFDQNTQFDATDHRNFNKDGDAFSVGETFSGIEFNQGLKLIERLKTFKPDDLTMAQFAMRWILDHDAVSAIIPGASSAKQVSQNAAVSALSPLDKRLHEQLYAYYIDEVEPLIRCEV</sequence>
<evidence type="ECO:0000313" key="3">
    <source>
        <dbReference type="Proteomes" id="UP001218788"/>
    </source>
</evidence>
<dbReference type="PANTHER" id="PTHR43312">
    <property type="entry name" value="D-THREO-ALDOSE 1-DEHYDROGENASE"/>
    <property type="match status" value="1"/>
</dbReference>
<dbReference type="RefSeq" id="WP_273639687.1">
    <property type="nucleotide sequence ID" value="NZ_JAQQXP010000001.1"/>
</dbReference>
<organism evidence="2 3">
    <name type="scientific">Alteromonas gilva</name>
    <dbReference type="NCBI Taxonomy" id="2987522"/>
    <lineage>
        <taxon>Bacteria</taxon>
        <taxon>Pseudomonadati</taxon>
        <taxon>Pseudomonadota</taxon>
        <taxon>Gammaproteobacteria</taxon>
        <taxon>Alteromonadales</taxon>
        <taxon>Alteromonadaceae</taxon>
        <taxon>Alteromonas/Salinimonas group</taxon>
        <taxon>Alteromonas</taxon>
    </lineage>
</organism>
<name>A0ABT5L164_9ALTE</name>
<keyword evidence="3" id="KW-1185">Reference proteome</keyword>
<dbReference type="Pfam" id="PF00248">
    <property type="entry name" value="Aldo_ket_red"/>
    <property type="match status" value="1"/>
</dbReference>
<gene>
    <name evidence="2" type="ORF">OIK42_08355</name>
</gene>
<dbReference type="InterPro" id="IPR053135">
    <property type="entry name" value="AKR2_Oxidoreductase"/>
</dbReference>
<protein>
    <submittedName>
        <fullName evidence="2">Aldo/keto reductase</fullName>
    </submittedName>
</protein>
<dbReference type="Gene3D" id="3.20.20.100">
    <property type="entry name" value="NADP-dependent oxidoreductase domain"/>
    <property type="match status" value="1"/>
</dbReference>
<evidence type="ECO:0000259" key="1">
    <source>
        <dbReference type="Pfam" id="PF00248"/>
    </source>
</evidence>
<dbReference type="CDD" id="cd19086">
    <property type="entry name" value="AKR_AKR11C1"/>
    <property type="match status" value="1"/>
</dbReference>
<comment type="caution">
    <text evidence="2">The sequence shown here is derived from an EMBL/GenBank/DDBJ whole genome shotgun (WGS) entry which is preliminary data.</text>
</comment>
<dbReference type="SUPFAM" id="SSF51430">
    <property type="entry name" value="NAD(P)-linked oxidoreductase"/>
    <property type="match status" value="1"/>
</dbReference>
<dbReference type="Proteomes" id="UP001218788">
    <property type="component" value="Unassembled WGS sequence"/>
</dbReference>
<dbReference type="PANTHER" id="PTHR43312:SF1">
    <property type="entry name" value="NADP-DEPENDENT OXIDOREDUCTASE DOMAIN-CONTAINING PROTEIN"/>
    <property type="match status" value="1"/>
</dbReference>
<accession>A0ABT5L164</accession>
<proteinExistence type="predicted"/>
<dbReference type="InterPro" id="IPR036812">
    <property type="entry name" value="NAD(P)_OxRdtase_dom_sf"/>
</dbReference>
<reference evidence="2 3" key="1">
    <citation type="submission" date="2022-10" db="EMBL/GenBank/DDBJ databases">
        <title>Alteromonas sp. chi3 Genome sequencing.</title>
        <authorList>
            <person name="Park S."/>
        </authorList>
    </citation>
    <scope>NUCLEOTIDE SEQUENCE [LARGE SCALE GENOMIC DNA]</scope>
    <source>
        <strain evidence="3">chi3</strain>
    </source>
</reference>
<evidence type="ECO:0000313" key="2">
    <source>
        <dbReference type="EMBL" id="MDC8830770.1"/>
    </source>
</evidence>
<feature type="domain" description="NADP-dependent oxidoreductase" evidence="1">
    <location>
        <begin position="21"/>
        <end position="315"/>
    </location>
</feature>